<evidence type="ECO:0000259" key="4">
    <source>
        <dbReference type="PROSITE" id="PS50885"/>
    </source>
</evidence>
<dbReference type="Gene3D" id="1.20.120.1530">
    <property type="match status" value="4"/>
</dbReference>
<dbReference type="FunFam" id="1.20.120.1530:FF:000002">
    <property type="entry name" value="Two-component osmosensing histidine kinase"/>
    <property type="match status" value="4"/>
</dbReference>
<feature type="domain" description="HAMP" evidence="4">
    <location>
        <begin position="513"/>
        <end position="565"/>
    </location>
</feature>
<keyword evidence="2" id="KW-0902">Two-component regulatory system</keyword>
<dbReference type="Gene3D" id="1.10.8.500">
    <property type="entry name" value="HAMP domain in histidine kinase"/>
    <property type="match status" value="1"/>
</dbReference>
<dbReference type="Pfam" id="PF18947">
    <property type="entry name" value="HAMP_2"/>
    <property type="match status" value="3"/>
</dbReference>
<feature type="domain" description="HAMP" evidence="4">
    <location>
        <begin position="881"/>
        <end position="917"/>
    </location>
</feature>
<dbReference type="AlphaFoldDB" id="A0A9P6WZ53"/>
<keyword evidence="1" id="KW-0597">Phosphoprotein</keyword>
<dbReference type="InterPro" id="IPR003660">
    <property type="entry name" value="HAMP_dom"/>
</dbReference>
<dbReference type="Pfam" id="PF00672">
    <property type="entry name" value="HAMP"/>
    <property type="match status" value="4"/>
</dbReference>
<feature type="region of interest" description="Disordered" evidence="3">
    <location>
        <begin position="106"/>
        <end position="135"/>
    </location>
</feature>
<name>A0A9P6WZ53_RHIOR</name>
<feature type="region of interest" description="Disordered" evidence="3">
    <location>
        <begin position="1"/>
        <end position="24"/>
    </location>
</feature>
<evidence type="ECO:0000256" key="3">
    <source>
        <dbReference type="SAM" id="MobiDB-lite"/>
    </source>
</evidence>
<feature type="domain" description="HAMP" evidence="4">
    <location>
        <begin position="329"/>
        <end position="381"/>
    </location>
</feature>
<organism evidence="5 6">
    <name type="scientific">Rhizopus oryzae</name>
    <name type="common">Mucormycosis agent</name>
    <name type="synonym">Rhizopus arrhizus var. delemar</name>
    <dbReference type="NCBI Taxonomy" id="64495"/>
    <lineage>
        <taxon>Eukaryota</taxon>
        <taxon>Fungi</taxon>
        <taxon>Fungi incertae sedis</taxon>
        <taxon>Mucoromycota</taxon>
        <taxon>Mucoromycotina</taxon>
        <taxon>Mucoromycetes</taxon>
        <taxon>Mucorales</taxon>
        <taxon>Mucorineae</taxon>
        <taxon>Rhizopodaceae</taxon>
        <taxon>Rhizopus</taxon>
    </lineage>
</organism>
<evidence type="ECO:0000256" key="2">
    <source>
        <dbReference type="ARBA" id="ARBA00023012"/>
    </source>
</evidence>
<dbReference type="GO" id="GO:0016020">
    <property type="term" value="C:membrane"/>
    <property type="evidence" value="ECO:0007669"/>
    <property type="project" value="InterPro"/>
</dbReference>
<sequence length="927" mass="101054">MKRSFVEDNNNHNQSNTKKLRDETKEEMNVLSYVYGLVQNIEQGNIDHCLSNSIESNPLLSQLNEQDAELLKQLDLNLRKIAQRQLQLETENLRCRIMIQQQHQLFTSHDHEDSKSTIASQEHQGTPEDELTSVHDSSLLEKLESTYRETIHEGYFASTSKNTNNNTNNFIDSAGLVTSQSTSSVPAPPFNISSTANVYPVYFGSTLSPPILNFPAATVETSSDNIVCPDCVIQAVKVASCVFNGDLSCRITCRHQRCTSLDFESHAPINTLKNAVNAMLDRLQIIADEVNYVAHETAVKGKLGVQARCGKEMKGLWLDFVVNLNKMTRNHLEQVRDIADVSTAIAKGDLSKAMTVPVKGETLLLKNTFNTMVNQLNIFASEVSRVAHEVGTEGKLGAQAKVQGADGIWKELTDNVNTMAANLTNQVRDIAQVSKSVARGDLTKKVTVEVRGEMLDLKNTINTMVDQLSIFATEVTRVSLEVGTEGILGGQAIVKDVGGTWKDLTDNVNMMASKITNQVRDIAVVAKAVAQGDLSKKVKANAQGEVLELKNTMNKMVDQLILFSAEVRRVSLEVGVEGKLGGQAVVKDVGGTWKDLTDNVNTMAANLTTQVRSIAEVTKAVAMGDLSKKIEVETRGEILDLKNTVNMMVDQLRVFASEVTRVAREVGTEGKLGGQARVPNVDGTWKDLTDNVNTMATNLTTQVRSIAVVTKAVANGDLSKKIQVTVSGEISDLKDTVNNMVDQLRVFASEVTRVAREVGTEGKLGGEAIVPTVSGTWKDLTDNVNTMAANLTTQVRSIAEVTKAVARGDLSKKIYVETQGEILDLKNTVNNMVDQLNVFAAEVTRVAKEVGTDGKLGGQALVPNVDGTWMDLTDNVNHMATNLTNQVRSIAEVTKAVALGDLSKKIEVESGGEILDLKNILHVWLVK</sequence>
<dbReference type="PANTHER" id="PTHR45339">
    <property type="entry name" value="HYBRID SIGNAL TRANSDUCTION HISTIDINE KINASE J"/>
    <property type="match status" value="1"/>
</dbReference>
<dbReference type="Proteomes" id="UP000716291">
    <property type="component" value="Unassembled WGS sequence"/>
</dbReference>
<gene>
    <name evidence="5" type="ORF">G6F64_011425</name>
</gene>
<dbReference type="GO" id="GO:0000160">
    <property type="term" value="P:phosphorelay signal transduction system"/>
    <property type="evidence" value="ECO:0007669"/>
    <property type="project" value="UniProtKB-KW"/>
</dbReference>
<dbReference type="SMART" id="SM00304">
    <property type="entry name" value="HAMP"/>
    <property type="match status" value="7"/>
</dbReference>
<feature type="domain" description="HAMP" evidence="4">
    <location>
        <begin position="789"/>
        <end position="841"/>
    </location>
</feature>
<evidence type="ECO:0000313" key="5">
    <source>
        <dbReference type="EMBL" id="KAG1301860.1"/>
    </source>
</evidence>
<accession>A0A9P6WZ53</accession>
<dbReference type="PANTHER" id="PTHR45339:SF1">
    <property type="entry name" value="HYBRID SIGNAL TRANSDUCTION HISTIDINE KINASE J"/>
    <property type="match status" value="1"/>
</dbReference>
<evidence type="ECO:0000313" key="6">
    <source>
        <dbReference type="Proteomes" id="UP000716291"/>
    </source>
</evidence>
<dbReference type="EMBL" id="JAANQT010002773">
    <property type="protein sequence ID" value="KAG1301860.1"/>
    <property type="molecule type" value="Genomic_DNA"/>
</dbReference>
<comment type="caution">
    <text evidence="5">The sequence shown here is derived from an EMBL/GenBank/DDBJ whole genome shotgun (WGS) entry which is preliminary data.</text>
</comment>
<feature type="domain" description="HAMP" evidence="4">
    <location>
        <begin position="697"/>
        <end position="749"/>
    </location>
</feature>
<dbReference type="SUPFAM" id="SSF58104">
    <property type="entry name" value="Methyl-accepting chemotaxis protein (MCP) signaling domain"/>
    <property type="match status" value="2"/>
</dbReference>
<reference evidence="5" key="1">
    <citation type="journal article" date="2020" name="Microb. Genom.">
        <title>Genetic diversity of clinical and environmental Mucorales isolates obtained from an investigation of mucormycosis cases among solid organ transplant recipients.</title>
        <authorList>
            <person name="Nguyen M.H."/>
            <person name="Kaul D."/>
            <person name="Muto C."/>
            <person name="Cheng S.J."/>
            <person name="Richter R.A."/>
            <person name="Bruno V.M."/>
            <person name="Liu G."/>
            <person name="Beyhan S."/>
            <person name="Sundermann A.J."/>
            <person name="Mounaud S."/>
            <person name="Pasculle A.W."/>
            <person name="Nierman W.C."/>
            <person name="Driscoll E."/>
            <person name="Cumbie R."/>
            <person name="Clancy C.J."/>
            <person name="Dupont C.L."/>
        </authorList>
    </citation>
    <scope>NUCLEOTIDE SEQUENCE</scope>
    <source>
        <strain evidence="5">GL11</strain>
    </source>
</reference>
<dbReference type="PROSITE" id="PS50885">
    <property type="entry name" value="HAMP"/>
    <property type="match status" value="7"/>
</dbReference>
<feature type="domain" description="HAMP" evidence="4">
    <location>
        <begin position="421"/>
        <end position="473"/>
    </location>
</feature>
<keyword evidence="6" id="KW-1185">Reference proteome</keyword>
<evidence type="ECO:0000256" key="1">
    <source>
        <dbReference type="ARBA" id="ARBA00022553"/>
    </source>
</evidence>
<protein>
    <recommendedName>
        <fullName evidence="4">HAMP domain-containing protein</fullName>
    </recommendedName>
</protein>
<dbReference type="CDD" id="cd06225">
    <property type="entry name" value="HAMP"/>
    <property type="match status" value="7"/>
</dbReference>
<feature type="compositionally biased region" description="Basic and acidic residues" evidence="3">
    <location>
        <begin position="1"/>
        <end position="10"/>
    </location>
</feature>
<proteinExistence type="predicted"/>
<feature type="domain" description="HAMP" evidence="4">
    <location>
        <begin position="605"/>
        <end position="657"/>
    </location>
</feature>